<dbReference type="EMBL" id="JABEMA010000122">
    <property type="protein sequence ID" value="NNH23303.1"/>
    <property type="molecule type" value="Genomic_DNA"/>
</dbReference>
<dbReference type="InterPro" id="IPR036291">
    <property type="entry name" value="NAD(P)-bd_dom_sf"/>
</dbReference>
<keyword evidence="6" id="KW-1185">Reference proteome</keyword>
<evidence type="ECO:0000256" key="1">
    <source>
        <dbReference type="ARBA" id="ARBA00006484"/>
    </source>
</evidence>
<comment type="similarity">
    <text evidence="1 3">Belongs to the short-chain dehydrogenases/reductases (SDR) family.</text>
</comment>
<comment type="caution">
    <text evidence="5">The sequence shown here is derived from an EMBL/GenBank/DDBJ whole genome shotgun (WGS) entry which is preliminary data.</text>
</comment>
<dbReference type="Gene3D" id="3.40.50.720">
    <property type="entry name" value="NAD(P)-binding Rossmann-like Domain"/>
    <property type="match status" value="1"/>
</dbReference>
<reference evidence="5 6" key="1">
    <citation type="submission" date="2020-05" db="EMBL/GenBank/DDBJ databases">
        <title>MicrobeNet Type strains.</title>
        <authorList>
            <person name="Nicholson A.C."/>
        </authorList>
    </citation>
    <scope>NUCLEOTIDE SEQUENCE [LARGE SCALE GENOMIC DNA]</scope>
    <source>
        <strain evidence="5 6">JCM 14547</strain>
    </source>
</reference>
<dbReference type="PANTHER" id="PTHR44196">
    <property type="entry name" value="DEHYDROGENASE/REDUCTASE SDR FAMILY MEMBER 7B"/>
    <property type="match status" value="1"/>
</dbReference>
<dbReference type="PRINTS" id="PR00081">
    <property type="entry name" value="GDHRDH"/>
</dbReference>
<protein>
    <submittedName>
        <fullName evidence="5">SDR family oxidoreductase</fullName>
    </submittedName>
</protein>
<evidence type="ECO:0000256" key="3">
    <source>
        <dbReference type="RuleBase" id="RU000363"/>
    </source>
</evidence>
<evidence type="ECO:0000256" key="4">
    <source>
        <dbReference type="SAM" id="MobiDB-lite"/>
    </source>
</evidence>
<dbReference type="GO" id="GO:0016491">
    <property type="term" value="F:oxidoreductase activity"/>
    <property type="evidence" value="ECO:0007669"/>
    <property type="project" value="UniProtKB-KW"/>
</dbReference>
<keyword evidence="2" id="KW-0560">Oxidoreductase</keyword>
<dbReference type="SUPFAM" id="SSF51735">
    <property type="entry name" value="NAD(P)-binding Rossmann-fold domains"/>
    <property type="match status" value="1"/>
</dbReference>
<feature type="region of interest" description="Disordered" evidence="4">
    <location>
        <begin position="184"/>
        <end position="204"/>
    </location>
</feature>
<dbReference type="Proteomes" id="UP000555552">
    <property type="component" value="Unassembled WGS sequence"/>
</dbReference>
<evidence type="ECO:0000313" key="6">
    <source>
        <dbReference type="Proteomes" id="UP000555552"/>
    </source>
</evidence>
<evidence type="ECO:0000313" key="5">
    <source>
        <dbReference type="EMBL" id="NNH23303.1"/>
    </source>
</evidence>
<dbReference type="AlphaFoldDB" id="A0A849BPM2"/>
<dbReference type="Pfam" id="PF00106">
    <property type="entry name" value="adh_short"/>
    <property type="match status" value="1"/>
</dbReference>
<evidence type="ECO:0000256" key="2">
    <source>
        <dbReference type="ARBA" id="ARBA00023002"/>
    </source>
</evidence>
<accession>A0A849BPM2</accession>
<dbReference type="InterPro" id="IPR002347">
    <property type="entry name" value="SDR_fam"/>
</dbReference>
<dbReference type="PANTHER" id="PTHR44196:SF1">
    <property type="entry name" value="DEHYDROGENASE_REDUCTASE SDR FAMILY MEMBER 7B"/>
    <property type="match status" value="1"/>
</dbReference>
<gene>
    <name evidence="5" type="ORF">HLB09_09390</name>
</gene>
<organism evidence="5 6">
    <name type="scientific">Pseudokineococcus marinus</name>
    <dbReference type="NCBI Taxonomy" id="351215"/>
    <lineage>
        <taxon>Bacteria</taxon>
        <taxon>Bacillati</taxon>
        <taxon>Actinomycetota</taxon>
        <taxon>Actinomycetes</taxon>
        <taxon>Kineosporiales</taxon>
        <taxon>Kineosporiaceae</taxon>
        <taxon>Pseudokineococcus</taxon>
    </lineage>
</organism>
<dbReference type="CDD" id="cd05233">
    <property type="entry name" value="SDR_c"/>
    <property type="match status" value="1"/>
</dbReference>
<dbReference type="RefSeq" id="WP_171203124.1">
    <property type="nucleotide sequence ID" value="NZ_BAAANP010000016.1"/>
</dbReference>
<proteinExistence type="inferred from homology"/>
<sequence>MTDLDGARVLVTGASGGLGSLLAAGMAERGAAVALSGRDEGRLEALDVDAAARLPADLRQPGAPEELVGAAVDALGGLDVLVHAAGVVAFGPAAEVDDDLVDELLLLHYLAPVRLLRAALPHLRASASERGGSVAVMLSAVVAEQPVAGMAAYSAAKAALTAFDAAVAKELRRDRVRVLDVRPPHTETGLATRPVAGQAPRLPTGLEPQAVADRVLRAVVEDEKDLPSSAFGSR</sequence>
<dbReference type="PRINTS" id="PR00080">
    <property type="entry name" value="SDRFAMILY"/>
</dbReference>
<name>A0A849BPM2_9ACTN</name>
<dbReference type="GO" id="GO:0016020">
    <property type="term" value="C:membrane"/>
    <property type="evidence" value="ECO:0007669"/>
    <property type="project" value="TreeGrafter"/>
</dbReference>